<dbReference type="EMBL" id="QZAS01000020">
    <property type="protein sequence ID" value="THX09467.1"/>
    <property type="molecule type" value="Genomic_DNA"/>
</dbReference>
<gene>
    <name evidence="2" type="ORF">D6D13_06118</name>
</gene>
<sequence>MPTTHAFYGRPTLLRMTFTMTIDDCFAFAFLMIAVLLSSVLPWLSVKNLSRFEGVVVIAEEQEDAYKPQFLCWQRRAYIPVKSIMKLTTTKDSSEGLASSIVNGGGTHMRLAVVALTNVRGSIMQSEAKFVELPSLLLVLTKPTGLGMMAERREQCGWQPGLGL</sequence>
<dbReference type="AlphaFoldDB" id="A0A4S9CSR3"/>
<evidence type="ECO:0000313" key="2">
    <source>
        <dbReference type="EMBL" id="THX09467.1"/>
    </source>
</evidence>
<comment type="caution">
    <text evidence="2">The sequence shown here is derived from an EMBL/GenBank/DDBJ whole genome shotgun (WGS) entry which is preliminary data.</text>
</comment>
<evidence type="ECO:0000256" key="1">
    <source>
        <dbReference type="SAM" id="Phobius"/>
    </source>
</evidence>
<feature type="transmembrane region" description="Helical" evidence="1">
    <location>
        <begin position="26"/>
        <end position="44"/>
    </location>
</feature>
<accession>A0A4S9CSR3</accession>
<proteinExistence type="predicted"/>
<organism evidence="2">
    <name type="scientific">Aureobasidium pullulans</name>
    <name type="common">Black yeast</name>
    <name type="synonym">Pullularia pullulans</name>
    <dbReference type="NCBI Taxonomy" id="5580"/>
    <lineage>
        <taxon>Eukaryota</taxon>
        <taxon>Fungi</taxon>
        <taxon>Dikarya</taxon>
        <taxon>Ascomycota</taxon>
        <taxon>Pezizomycotina</taxon>
        <taxon>Dothideomycetes</taxon>
        <taxon>Dothideomycetidae</taxon>
        <taxon>Dothideales</taxon>
        <taxon>Saccotheciaceae</taxon>
        <taxon>Aureobasidium</taxon>
    </lineage>
</organism>
<reference evidence="2" key="1">
    <citation type="submission" date="2018-10" db="EMBL/GenBank/DDBJ databases">
        <title>Fifty Aureobasidium pullulans genomes reveal a recombining polyextremotolerant generalist.</title>
        <authorList>
            <person name="Gostincar C."/>
            <person name="Turk M."/>
            <person name="Zajc J."/>
            <person name="Gunde-Cimerman N."/>
        </authorList>
    </citation>
    <scope>NUCLEOTIDE SEQUENCE [LARGE SCALE GENOMIC DNA]</scope>
    <source>
        <strain evidence="2">EXF-10085</strain>
    </source>
</reference>
<keyword evidence="1" id="KW-0812">Transmembrane</keyword>
<protein>
    <submittedName>
        <fullName evidence="2">Uncharacterized protein</fullName>
    </submittedName>
</protein>
<keyword evidence="1" id="KW-1133">Transmembrane helix</keyword>
<name>A0A4S9CSR3_AURPU</name>
<keyword evidence="1" id="KW-0472">Membrane</keyword>